<accession>A0AAD5Q1S6</accession>
<dbReference type="PANTHER" id="PTHR33119:SF1">
    <property type="entry name" value="FE2OG DIOXYGENASE DOMAIN-CONTAINING PROTEIN"/>
    <property type="match status" value="1"/>
</dbReference>
<dbReference type="PROSITE" id="PS50096">
    <property type="entry name" value="IQ"/>
    <property type="match status" value="1"/>
</dbReference>
<evidence type="ECO:0000313" key="2">
    <source>
        <dbReference type="EMBL" id="KAJ0391550.1"/>
    </source>
</evidence>
<dbReference type="EMBL" id="JAKCXM010000974">
    <property type="protein sequence ID" value="KAJ0391550.1"/>
    <property type="molecule type" value="Genomic_DNA"/>
</dbReference>
<reference evidence="2" key="1">
    <citation type="submission" date="2021-12" db="EMBL/GenBank/DDBJ databases">
        <title>Prjna785345.</title>
        <authorList>
            <person name="Rujirawat T."/>
            <person name="Krajaejun T."/>
        </authorList>
    </citation>
    <scope>NUCLEOTIDE SEQUENCE</scope>
    <source>
        <strain evidence="2">Pi057C3</strain>
    </source>
</reference>
<proteinExistence type="predicted"/>
<sequence length="676" mass="77838">MYRAMFQATEVARSQDACFRYYHQPLYQWIPSDFRVDGDGNVKILSYINNLHPVLHREMYNSIEKIFSKFVPLFDRVLSWLVNSREPQPLMRDYYRHTYDNRVPAFPEIPPQLTIDAQSPMQYTMKGTTVQVITKIAEIHLTPENPVYPGGSWHIEGTETENIVATGIYYFGCENITESKLSFRVIVHQPPYDQNDDMGVATTYGLENEDALIQNLGAATAIENRCIVFPNTLQHKVEPFKLADPTKPGVRKILAFFIVDPSKKIPSTSVIPPQQQDWLQEARRENLSNLPEVVVDGPLSDMLNQGMTIYDPLGARQSKRLAPFRRALALSSRFPDEEHAYLPHRGVMQARLQHNTLPTPPLTIRTRRLAKRQLQCWATWRAFVSNEKRIRGVVMDVQRVWRGYKARQRYVTLREAAHRILRVGRGWMARHEAAKSRLRLEVLQCLEQLKNATSWIQFNDDVVQEGRWQALSDELEAAETEHYAIMAAMNHAAQRVNDELSQARRNSTHIALQQKMRELQEDGWADTSGNDRDPTAFGSQLDVAAKAREFLIQDACLQARASVMYEQSKSRTLDGTRCAICRANRNLLEQVDLSESSREVLRSAWTQCQHWRRLPPLGRPTSLSDLETFYQRIMEAAWSQDTEIMAAFLRTPAPTRELWSQLEELASVLDFSAHDD</sequence>
<dbReference type="Proteomes" id="UP001209570">
    <property type="component" value="Unassembled WGS sequence"/>
</dbReference>
<evidence type="ECO:0000259" key="1">
    <source>
        <dbReference type="Pfam" id="PF14033"/>
    </source>
</evidence>
<feature type="domain" description="DUF4246" evidence="1">
    <location>
        <begin position="21"/>
        <end position="281"/>
    </location>
</feature>
<protein>
    <recommendedName>
        <fullName evidence="1">DUF4246 domain-containing protein</fullName>
    </recommendedName>
</protein>
<dbReference type="Gene3D" id="1.20.5.190">
    <property type="match status" value="1"/>
</dbReference>
<keyword evidence="3" id="KW-1185">Reference proteome</keyword>
<dbReference type="PANTHER" id="PTHR33119">
    <property type="entry name" value="IFI3P"/>
    <property type="match status" value="1"/>
</dbReference>
<gene>
    <name evidence="2" type="ORF">P43SY_011830</name>
</gene>
<name>A0AAD5Q1S6_PYTIN</name>
<organism evidence="2 3">
    <name type="scientific">Pythium insidiosum</name>
    <name type="common">Pythiosis disease agent</name>
    <dbReference type="NCBI Taxonomy" id="114742"/>
    <lineage>
        <taxon>Eukaryota</taxon>
        <taxon>Sar</taxon>
        <taxon>Stramenopiles</taxon>
        <taxon>Oomycota</taxon>
        <taxon>Peronosporomycetes</taxon>
        <taxon>Pythiales</taxon>
        <taxon>Pythiaceae</taxon>
        <taxon>Pythium</taxon>
    </lineage>
</organism>
<dbReference type="AlphaFoldDB" id="A0AAD5Q1S6"/>
<dbReference type="InterPro" id="IPR025340">
    <property type="entry name" value="DUF4246"/>
</dbReference>
<comment type="caution">
    <text evidence="2">The sequence shown here is derived from an EMBL/GenBank/DDBJ whole genome shotgun (WGS) entry which is preliminary data.</text>
</comment>
<dbReference type="Pfam" id="PF14033">
    <property type="entry name" value="DUF4246"/>
    <property type="match status" value="1"/>
</dbReference>
<dbReference type="InterPro" id="IPR049192">
    <property type="entry name" value="DUF4246_C"/>
</dbReference>
<evidence type="ECO:0000313" key="3">
    <source>
        <dbReference type="Proteomes" id="UP001209570"/>
    </source>
</evidence>